<evidence type="ECO:0000256" key="1">
    <source>
        <dbReference type="SAM" id="MobiDB-lite"/>
    </source>
</evidence>
<feature type="compositionally biased region" description="Polar residues" evidence="1">
    <location>
        <begin position="224"/>
        <end position="247"/>
    </location>
</feature>
<evidence type="ECO:0000313" key="3">
    <source>
        <dbReference type="Proteomes" id="UP000182400"/>
    </source>
</evidence>
<accession>A0A1I5L411</accession>
<dbReference type="AlphaFoldDB" id="A0A1I5L411"/>
<dbReference type="STRING" id="658457.SAMN05216601_103315"/>
<evidence type="ECO:0000313" key="2">
    <source>
        <dbReference type="EMBL" id="SFO92027.1"/>
    </source>
</evidence>
<dbReference type="EMBL" id="FOWP01000003">
    <property type="protein sequence ID" value="SFO92027.1"/>
    <property type="molecule type" value="Genomic_DNA"/>
</dbReference>
<organism evidence="2 3">
    <name type="scientific">Ectopseudomonas composti</name>
    <dbReference type="NCBI Taxonomy" id="658457"/>
    <lineage>
        <taxon>Bacteria</taxon>
        <taxon>Pseudomonadati</taxon>
        <taxon>Pseudomonadota</taxon>
        <taxon>Gammaproteobacteria</taxon>
        <taxon>Pseudomonadales</taxon>
        <taxon>Pseudomonadaceae</taxon>
        <taxon>Ectopseudomonas</taxon>
    </lineage>
</organism>
<sequence length="258" mass="28266">MRDDGETTIEETFEILRVLNCTAQQRYRNALRLGQRSNMSRSFSQEGLSIGATLSRNDPVEVGHTLRQGQAVRYKGRSRLQLSTEQSQGEAQPPCCTRTCCSTVTSPPKSFTSLGKSSKTTVSAREVGKAFLCTEDHAGTLRASQWAFHIGERNQAQLAEPVMVGATINLSNLVEGVERGMKATPLSIVKMQRNLGEQTTTRLHRGGSAQPKNDGSLATLMEQSQRLTDPSCSSQLWSNPGMGQTNDAGHIQDRECTY</sequence>
<dbReference type="Proteomes" id="UP000182400">
    <property type="component" value="Unassembled WGS sequence"/>
</dbReference>
<reference evidence="2 3" key="1">
    <citation type="submission" date="2016-10" db="EMBL/GenBank/DDBJ databases">
        <authorList>
            <person name="de Groot N.N."/>
        </authorList>
    </citation>
    <scope>NUCLEOTIDE SEQUENCE [LARGE SCALE GENOMIC DNA]</scope>
    <source>
        <strain evidence="2 3">CCUG 59231</strain>
    </source>
</reference>
<proteinExistence type="predicted"/>
<protein>
    <submittedName>
        <fullName evidence="2">Uncharacterized protein</fullName>
    </submittedName>
</protein>
<feature type="region of interest" description="Disordered" evidence="1">
    <location>
        <begin position="224"/>
        <end position="258"/>
    </location>
</feature>
<gene>
    <name evidence="2" type="ORF">SAMN05216601_103315</name>
</gene>
<name>A0A1I5L411_9GAMM</name>